<accession>A0ABQ7NES7</accession>
<proteinExistence type="predicted"/>
<feature type="region of interest" description="Disordered" evidence="1">
    <location>
        <begin position="161"/>
        <end position="205"/>
    </location>
</feature>
<evidence type="ECO:0000313" key="2">
    <source>
        <dbReference type="EMBL" id="KAG5408254.1"/>
    </source>
</evidence>
<evidence type="ECO:0000313" key="3">
    <source>
        <dbReference type="Proteomes" id="UP000823674"/>
    </source>
</evidence>
<evidence type="ECO:0000256" key="1">
    <source>
        <dbReference type="SAM" id="MobiDB-lite"/>
    </source>
</evidence>
<reference evidence="2 3" key="1">
    <citation type="submission" date="2021-03" db="EMBL/GenBank/DDBJ databases">
        <authorList>
            <person name="King G.J."/>
            <person name="Bancroft I."/>
            <person name="Baten A."/>
            <person name="Bloomfield J."/>
            <person name="Borpatragohain P."/>
            <person name="He Z."/>
            <person name="Irish N."/>
            <person name="Irwin J."/>
            <person name="Liu K."/>
            <person name="Mauleon R.P."/>
            <person name="Moore J."/>
            <person name="Morris R."/>
            <person name="Ostergaard L."/>
            <person name="Wang B."/>
            <person name="Wells R."/>
        </authorList>
    </citation>
    <scope>NUCLEOTIDE SEQUENCE [LARGE SCALE GENOMIC DNA]</scope>
    <source>
        <strain evidence="2">R-o-18</strain>
        <tissue evidence="2">Leaf</tissue>
    </source>
</reference>
<gene>
    <name evidence="2" type="primary">A02g500550.1_BraROA</name>
    <name evidence="2" type="ORF">IGI04_004573</name>
</gene>
<feature type="compositionally biased region" description="Polar residues" evidence="1">
    <location>
        <begin position="177"/>
        <end position="192"/>
    </location>
</feature>
<feature type="non-terminal residue" evidence="2">
    <location>
        <position position="205"/>
    </location>
</feature>
<feature type="compositionally biased region" description="Polar residues" evidence="1">
    <location>
        <begin position="46"/>
        <end position="67"/>
    </location>
</feature>
<sequence>VTSFSILLRRQARRRVFSSGAQAGSIPMRKRKGSRRASPPKIPSGVQASGSIATDSFATSGSVQDSLISKEAPASQTTASVSIIPDPTSEPESGSENNKPVNLPPPTKGSDSDSQGLEKVTPHTTASVSKLQDPTSDPTFGSENQITVATVNSAKVTLVANPENKHVCDAKEEEQGETSMSAETRVTVTNGSRPPDLGRPDSSPA</sequence>
<name>A0ABQ7NES7_BRACM</name>
<comment type="caution">
    <text evidence="2">The sequence shown here is derived from an EMBL/GenBank/DDBJ whole genome shotgun (WGS) entry which is preliminary data.</text>
</comment>
<dbReference type="EMBL" id="JADBGQ010000002">
    <property type="protein sequence ID" value="KAG5408254.1"/>
    <property type="molecule type" value="Genomic_DNA"/>
</dbReference>
<dbReference type="Proteomes" id="UP000823674">
    <property type="component" value="Chromosome A02"/>
</dbReference>
<feature type="compositionally biased region" description="Polar residues" evidence="1">
    <location>
        <begin position="90"/>
        <end position="100"/>
    </location>
</feature>
<protein>
    <submittedName>
        <fullName evidence="2">Uncharacterized protein</fullName>
    </submittedName>
</protein>
<keyword evidence="3" id="KW-1185">Reference proteome</keyword>
<feature type="region of interest" description="Disordered" evidence="1">
    <location>
        <begin position="13"/>
        <end position="144"/>
    </location>
</feature>
<feature type="compositionally biased region" description="Polar residues" evidence="1">
    <location>
        <begin position="122"/>
        <end position="144"/>
    </location>
</feature>
<organism evidence="2 3">
    <name type="scientific">Brassica rapa subsp. trilocularis</name>
    <dbReference type="NCBI Taxonomy" id="1813537"/>
    <lineage>
        <taxon>Eukaryota</taxon>
        <taxon>Viridiplantae</taxon>
        <taxon>Streptophyta</taxon>
        <taxon>Embryophyta</taxon>
        <taxon>Tracheophyta</taxon>
        <taxon>Spermatophyta</taxon>
        <taxon>Magnoliopsida</taxon>
        <taxon>eudicotyledons</taxon>
        <taxon>Gunneridae</taxon>
        <taxon>Pentapetalae</taxon>
        <taxon>rosids</taxon>
        <taxon>malvids</taxon>
        <taxon>Brassicales</taxon>
        <taxon>Brassicaceae</taxon>
        <taxon>Brassiceae</taxon>
        <taxon>Brassica</taxon>
    </lineage>
</organism>
<feature type="non-terminal residue" evidence="2">
    <location>
        <position position="1"/>
    </location>
</feature>